<dbReference type="Proteomes" id="UP001142610">
    <property type="component" value="Unassembled WGS sequence"/>
</dbReference>
<dbReference type="NCBIfam" id="TIGR01982">
    <property type="entry name" value="UbiB"/>
    <property type="match status" value="1"/>
</dbReference>
<dbReference type="InterPro" id="IPR004147">
    <property type="entry name" value="ABC1_dom"/>
</dbReference>
<feature type="domain" description="Protein kinase" evidence="9">
    <location>
        <begin position="124"/>
        <end position="501"/>
    </location>
</feature>
<evidence type="ECO:0000313" key="11">
    <source>
        <dbReference type="Proteomes" id="UP001142610"/>
    </source>
</evidence>
<dbReference type="PANTHER" id="PTHR10566:SF113">
    <property type="entry name" value="PROTEIN ACTIVITY OF BC1 COMPLEX KINASE 7, CHLOROPLASTIC"/>
    <property type="match status" value="1"/>
</dbReference>
<evidence type="ECO:0000259" key="9">
    <source>
        <dbReference type="PROSITE" id="PS50011"/>
    </source>
</evidence>
<dbReference type="SUPFAM" id="SSF56112">
    <property type="entry name" value="Protein kinase-like (PK-like)"/>
    <property type="match status" value="1"/>
</dbReference>
<dbReference type="InterPro" id="IPR000719">
    <property type="entry name" value="Prot_kinase_dom"/>
</dbReference>
<gene>
    <name evidence="10" type="primary">ubiB</name>
    <name evidence="10" type="ORF">NOG11_00720</name>
</gene>
<keyword evidence="6" id="KW-0812">Transmembrane</keyword>
<keyword evidence="5" id="KW-0831">Ubiquinone biosynthesis</keyword>
<evidence type="ECO:0000256" key="8">
    <source>
        <dbReference type="ARBA" id="ARBA00023136"/>
    </source>
</evidence>
<keyword evidence="4" id="KW-0997">Cell inner membrane</keyword>
<comment type="similarity">
    <text evidence="2">Belongs to the protein kinase superfamily. ADCK protein kinase family.</text>
</comment>
<dbReference type="PANTHER" id="PTHR10566">
    <property type="entry name" value="CHAPERONE-ACTIVITY OF BC1 COMPLEX CABC1 -RELATED"/>
    <property type="match status" value="1"/>
</dbReference>
<dbReference type="GO" id="GO:0004672">
    <property type="term" value="F:protein kinase activity"/>
    <property type="evidence" value="ECO:0007669"/>
    <property type="project" value="InterPro"/>
</dbReference>
<keyword evidence="7" id="KW-1133">Transmembrane helix</keyword>
<comment type="pathway">
    <text evidence="1">Cofactor biosynthesis; ubiquinone biosynthesis [regulation].</text>
</comment>
<proteinExistence type="inferred from homology"/>
<dbReference type="PROSITE" id="PS50011">
    <property type="entry name" value="PROTEIN_KINASE_DOM"/>
    <property type="match status" value="1"/>
</dbReference>
<dbReference type="EMBL" id="JANIBC010000001">
    <property type="protein sequence ID" value="MCQ8183900.1"/>
    <property type="molecule type" value="Genomic_DNA"/>
</dbReference>
<evidence type="ECO:0000256" key="1">
    <source>
        <dbReference type="ARBA" id="ARBA00005020"/>
    </source>
</evidence>
<evidence type="ECO:0000313" key="10">
    <source>
        <dbReference type="EMBL" id="MCQ8183900.1"/>
    </source>
</evidence>
<dbReference type="Gene3D" id="1.10.510.10">
    <property type="entry name" value="Transferase(Phosphotransferase) domain 1"/>
    <property type="match status" value="1"/>
</dbReference>
<reference evidence="10" key="1">
    <citation type="submission" date="2022-07" db="EMBL/GenBank/DDBJ databases">
        <title>Parvularcula maris sp. nov., an algicidal bacterium isolated from seawater.</title>
        <authorList>
            <person name="Li F."/>
        </authorList>
    </citation>
    <scope>NUCLEOTIDE SEQUENCE</scope>
    <source>
        <strain evidence="10">BGMRC 0090</strain>
    </source>
</reference>
<organism evidence="10 11">
    <name type="scientific">Parvularcula maris</name>
    <dbReference type="NCBI Taxonomy" id="2965077"/>
    <lineage>
        <taxon>Bacteria</taxon>
        <taxon>Pseudomonadati</taxon>
        <taxon>Pseudomonadota</taxon>
        <taxon>Alphaproteobacteria</taxon>
        <taxon>Parvularculales</taxon>
        <taxon>Parvularculaceae</taxon>
        <taxon>Parvularcula</taxon>
    </lineage>
</organism>
<keyword evidence="8" id="KW-0472">Membrane</keyword>
<dbReference type="Pfam" id="PF03109">
    <property type="entry name" value="ABC1"/>
    <property type="match status" value="1"/>
</dbReference>
<evidence type="ECO:0000256" key="5">
    <source>
        <dbReference type="ARBA" id="ARBA00022688"/>
    </source>
</evidence>
<protein>
    <submittedName>
        <fullName evidence="10">2-polyprenylphenol 6-hydroxylase</fullName>
    </submittedName>
</protein>
<name>A0A9X2RGC8_9PROT</name>
<evidence type="ECO:0000256" key="7">
    <source>
        <dbReference type="ARBA" id="ARBA00022989"/>
    </source>
</evidence>
<accession>A0A9X2RGC8</accession>
<dbReference type="RefSeq" id="WP_256617704.1">
    <property type="nucleotide sequence ID" value="NZ_JANIBC010000001.1"/>
</dbReference>
<evidence type="ECO:0000256" key="4">
    <source>
        <dbReference type="ARBA" id="ARBA00022519"/>
    </source>
</evidence>
<dbReference type="InterPro" id="IPR010232">
    <property type="entry name" value="UbiB"/>
</dbReference>
<keyword evidence="11" id="KW-1185">Reference proteome</keyword>
<evidence type="ECO:0000256" key="3">
    <source>
        <dbReference type="ARBA" id="ARBA00022475"/>
    </source>
</evidence>
<dbReference type="InterPro" id="IPR050154">
    <property type="entry name" value="UbiB_kinase"/>
</dbReference>
<evidence type="ECO:0000256" key="2">
    <source>
        <dbReference type="ARBA" id="ARBA00009670"/>
    </source>
</evidence>
<dbReference type="InterPro" id="IPR011009">
    <property type="entry name" value="Kinase-like_dom_sf"/>
</dbReference>
<dbReference type="GO" id="GO:0006744">
    <property type="term" value="P:ubiquinone biosynthetic process"/>
    <property type="evidence" value="ECO:0007669"/>
    <property type="project" value="UniProtKB-KW"/>
</dbReference>
<keyword evidence="3" id="KW-1003">Cell membrane</keyword>
<comment type="caution">
    <text evidence="10">The sequence shown here is derived from an EMBL/GenBank/DDBJ whole genome shotgun (WGS) entry which is preliminary data.</text>
</comment>
<evidence type="ECO:0000256" key="6">
    <source>
        <dbReference type="ARBA" id="ARBA00022692"/>
    </source>
</evidence>
<sequence length="501" mass="56026">MLRTLRNFLRLLGAGFVLARHDALIPREFDHQVPPGVRLFGWLTRIGTRTKGRRPGQRLADALAGQGPAYVKFGQLLATRPDIVGAEIAGDLGRLQDRMPPFPLNEAREEISRTLMRPVDELFQSLSEPVAAASIAQVHQGVTTDGRKVAVKVLRPRIERKAKREFEVLALGARIVEAVVPASRRLEPRKFIETLRHSSELELDLRLEGGSASELKENLRGFSGVVVPEVDWQRTARRVLTTEWVEGVPVSDPESLARTTADRRALAVTAMRCFLTQALDHGFFHADMHQGNLFVDGQGRLVLVDFGIMGRLDRRARRAFAEIIYGFISRDYMRAAKAHFDAGYVPEHFNVEAFATALRAVGEPIFGKKADELDMSRVLQQLFDVTDVFDMHLRPELVLLQRTMVVVEGVARVLDPEIDLWDTAEPIVRDYVKREVGARAIREQIKENGASAAKLFEHFPEFADAASRLASDLSEGGISLSDDTIVRLARALKGKPLDQQR</sequence>
<dbReference type="AlphaFoldDB" id="A0A9X2RGC8"/>
<dbReference type="GO" id="GO:0005524">
    <property type="term" value="F:ATP binding"/>
    <property type="evidence" value="ECO:0007669"/>
    <property type="project" value="InterPro"/>
</dbReference>